<dbReference type="AlphaFoldDB" id="A0A1R3IU79"/>
<feature type="compositionally biased region" description="Basic and acidic residues" evidence="1">
    <location>
        <begin position="335"/>
        <end position="365"/>
    </location>
</feature>
<feature type="compositionally biased region" description="Basic and acidic residues" evidence="1">
    <location>
        <begin position="236"/>
        <end position="246"/>
    </location>
</feature>
<feature type="compositionally biased region" description="Polar residues" evidence="1">
    <location>
        <begin position="129"/>
        <end position="154"/>
    </location>
</feature>
<dbReference type="GO" id="GO:0005516">
    <property type="term" value="F:calmodulin binding"/>
    <property type="evidence" value="ECO:0007669"/>
    <property type="project" value="InterPro"/>
</dbReference>
<dbReference type="Proteomes" id="UP000188268">
    <property type="component" value="Unassembled WGS sequence"/>
</dbReference>
<name>A0A1R3IU79_COCAP</name>
<dbReference type="PANTHER" id="PTHR33349:SF20">
    <property type="entry name" value="CHROMO DOMAIN CEC-LIKE PROTEIN"/>
    <property type="match status" value="1"/>
</dbReference>
<evidence type="ECO:0000313" key="3">
    <source>
        <dbReference type="EMBL" id="OMO86123.1"/>
    </source>
</evidence>
<feature type="region of interest" description="Disordered" evidence="1">
    <location>
        <begin position="1"/>
        <end position="392"/>
    </location>
</feature>
<dbReference type="Gramene" id="OMO86123">
    <property type="protein sequence ID" value="OMO86123"/>
    <property type="gene ID" value="CCACVL1_09787"/>
</dbReference>
<keyword evidence="4" id="KW-1185">Reference proteome</keyword>
<feature type="compositionally biased region" description="Basic and acidic residues" evidence="1">
    <location>
        <begin position="1"/>
        <end position="16"/>
    </location>
</feature>
<gene>
    <name evidence="3" type="ORF">CCACVL1_09787</name>
</gene>
<feature type="compositionally biased region" description="Acidic residues" evidence="1">
    <location>
        <begin position="295"/>
        <end position="320"/>
    </location>
</feature>
<dbReference type="STRING" id="210143.A0A1R3IU79"/>
<evidence type="ECO:0000256" key="1">
    <source>
        <dbReference type="SAM" id="MobiDB-lite"/>
    </source>
</evidence>
<evidence type="ECO:0000259" key="2">
    <source>
        <dbReference type="SMART" id="SM01054"/>
    </source>
</evidence>
<feature type="compositionally biased region" description="Polar residues" evidence="1">
    <location>
        <begin position="19"/>
        <end position="34"/>
    </location>
</feature>
<feature type="compositionally biased region" description="Basic residues" evidence="1">
    <location>
        <begin position="162"/>
        <end position="171"/>
    </location>
</feature>
<feature type="compositionally biased region" description="Basic and acidic residues" evidence="1">
    <location>
        <begin position="216"/>
        <end position="226"/>
    </location>
</feature>
<dbReference type="SMART" id="SM01054">
    <property type="entry name" value="CaM_binding"/>
    <property type="match status" value="1"/>
</dbReference>
<comment type="caution">
    <text evidence="3">The sequence shown here is derived from an EMBL/GenBank/DDBJ whole genome shotgun (WGS) entry which is preliminary data.</text>
</comment>
<dbReference type="InterPro" id="IPR012417">
    <property type="entry name" value="CaM-bd_dom_pln"/>
</dbReference>
<feature type="compositionally biased region" description="Basic and acidic residues" evidence="1">
    <location>
        <begin position="172"/>
        <end position="198"/>
    </location>
</feature>
<feature type="compositionally biased region" description="Low complexity" evidence="1">
    <location>
        <begin position="104"/>
        <end position="117"/>
    </location>
</feature>
<protein>
    <recommendedName>
        <fullName evidence="2">Calmodulin-binding domain-containing protein</fullName>
    </recommendedName>
</protein>
<dbReference type="OrthoDB" id="1939646at2759"/>
<organism evidence="3 4">
    <name type="scientific">Corchorus capsularis</name>
    <name type="common">Jute</name>
    <dbReference type="NCBI Taxonomy" id="210143"/>
    <lineage>
        <taxon>Eukaryota</taxon>
        <taxon>Viridiplantae</taxon>
        <taxon>Streptophyta</taxon>
        <taxon>Embryophyta</taxon>
        <taxon>Tracheophyta</taxon>
        <taxon>Spermatophyta</taxon>
        <taxon>Magnoliopsida</taxon>
        <taxon>eudicotyledons</taxon>
        <taxon>Gunneridae</taxon>
        <taxon>Pentapetalae</taxon>
        <taxon>rosids</taxon>
        <taxon>malvids</taxon>
        <taxon>Malvales</taxon>
        <taxon>Malvaceae</taxon>
        <taxon>Grewioideae</taxon>
        <taxon>Apeibeae</taxon>
        <taxon>Corchorus</taxon>
    </lineage>
</organism>
<feature type="compositionally biased region" description="Basic and acidic residues" evidence="1">
    <location>
        <begin position="270"/>
        <end position="294"/>
    </location>
</feature>
<reference evidence="3 4" key="1">
    <citation type="submission" date="2013-09" db="EMBL/GenBank/DDBJ databases">
        <title>Corchorus capsularis genome sequencing.</title>
        <authorList>
            <person name="Alam M."/>
            <person name="Haque M.S."/>
            <person name="Islam M.S."/>
            <person name="Emdad E.M."/>
            <person name="Islam M.M."/>
            <person name="Ahmed B."/>
            <person name="Halim A."/>
            <person name="Hossen Q.M.M."/>
            <person name="Hossain M.Z."/>
            <person name="Ahmed R."/>
            <person name="Khan M.M."/>
            <person name="Islam R."/>
            <person name="Rashid M.M."/>
            <person name="Khan S.A."/>
            <person name="Rahman M.S."/>
            <person name="Alam M."/>
        </authorList>
    </citation>
    <scope>NUCLEOTIDE SEQUENCE [LARGE SCALE GENOMIC DNA]</scope>
    <source>
        <strain evidence="4">cv. CVL-1</strain>
        <tissue evidence="3">Whole seedling</tissue>
    </source>
</reference>
<dbReference type="PANTHER" id="PTHR33349">
    <property type="entry name" value="EMB|CAB62594.1"/>
    <property type="match status" value="1"/>
</dbReference>
<proteinExistence type="predicted"/>
<feature type="domain" description="Calmodulin-binding" evidence="2">
    <location>
        <begin position="321"/>
        <end position="421"/>
    </location>
</feature>
<dbReference type="Pfam" id="PF07839">
    <property type="entry name" value="CaM_binding"/>
    <property type="match status" value="1"/>
</dbReference>
<accession>A0A1R3IU79</accession>
<dbReference type="OMA" id="TSDQHET"/>
<dbReference type="EMBL" id="AWWV01009511">
    <property type="protein sequence ID" value="OMO86123.1"/>
    <property type="molecule type" value="Genomic_DNA"/>
</dbReference>
<feature type="compositionally biased region" description="Low complexity" evidence="1">
    <location>
        <begin position="46"/>
        <end position="64"/>
    </location>
</feature>
<sequence>MATTKRESNLGKEKRGGISPSNPSTTKKATSGSVPNYLRPTVSSRTETGPTTTKTNNAKKTGLGPDPNPNLLRRRSFDRPPSAAPRVHKALISPAREKPAATRSVSFSSKSNTSASSKGVTSDKVVKKPTNNAAKPQSTLSSSRSMKKTTNNSSAPATAKKPALKKHSSRRDKHEEQDVEITKLETEEVLDQHDHVDEILNNDLGDPVLDYSESPPKPEENEHHDDEDVLQVATEVKSDDEVKDHSPGPVEVSEEHNNINVIPETEEIEDKIHEEDQSDPADQHDEDHKENEIKEEIDDEEEKIPDDQEEAKTETEEEKAEEVVVVAKTEEIEEEKQVESRQQESDEGSKEEKVEEEKNIEESKPEAAAPVVVKSQAAAAHGKKESATPYNDVIEETASKLREARKNKVLALVGAFETVIDKETSNAK</sequence>
<evidence type="ECO:0000313" key="4">
    <source>
        <dbReference type="Proteomes" id="UP000188268"/>
    </source>
</evidence>